<dbReference type="EMBL" id="LRPY01000024">
    <property type="protein sequence ID" value="KXA25734.1"/>
    <property type="molecule type" value="Genomic_DNA"/>
</dbReference>
<protein>
    <submittedName>
        <fullName evidence="2">Uncharacterized protein</fullName>
    </submittedName>
</protein>
<feature type="transmembrane region" description="Helical" evidence="1">
    <location>
        <begin position="36"/>
        <end position="55"/>
    </location>
</feature>
<sequence length="59" mass="6557">MEDKICKKCGKSMDIEDSYDTCENCRTKDAENKRTIGMIALGIVTVIGGIALKIFKKND</sequence>
<keyword evidence="3" id="KW-1185">Reference proteome</keyword>
<accession>A0A133PAY0</accession>
<keyword evidence="1" id="KW-0812">Transmembrane</keyword>
<keyword evidence="1" id="KW-0472">Membrane</keyword>
<dbReference type="RefSeq" id="WP_005910100.1">
    <property type="nucleotide sequence ID" value="NZ_KQ956624.1"/>
</dbReference>
<dbReference type="PATRIC" id="fig|851.8.peg.234"/>
<evidence type="ECO:0000313" key="2">
    <source>
        <dbReference type="EMBL" id="KXA25734.1"/>
    </source>
</evidence>
<keyword evidence="1" id="KW-1133">Transmembrane helix</keyword>
<name>A0A133PAY0_FUSNU</name>
<organism evidence="2 3">
    <name type="scientific">Fusobacterium nucleatum</name>
    <dbReference type="NCBI Taxonomy" id="851"/>
    <lineage>
        <taxon>Bacteria</taxon>
        <taxon>Fusobacteriati</taxon>
        <taxon>Fusobacteriota</taxon>
        <taxon>Fusobacteriia</taxon>
        <taxon>Fusobacteriales</taxon>
        <taxon>Fusobacteriaceae</taxon>
        <taxon>Fusobacterium</taxon>
    </lineage>
</organism>
<reference evidence="3" key="1">
    <citation type="submission" date="2016-01" db="EMBL/GenBank/DDBJ databases">
        <authorList>
            <person name="Mitreva M."/>
            <person name="Pepin K.H."/>
            <person name="Mihindukulasuriya K.A."/>
            <person name="Fulton R."/>
            <person name="Fronick C."/>
            <person name="O'Laughlin M."/>
            <person name="Miner T."/>
            <person name="Herter B."/>
            <person name="Rosa B.A."/>
            <person name="Cordes M."/>
            <person name="Tomlinson C."/>
            <person name="Wollam A."/>
            <person name="Palsikar V.B."/>
            <person name="Mardis E.R."/>
            <person name="Wilson R.K."/>
        </authorList>
    </citation>
    <scope>NUCLEOTIDE SEQUENCE [LARGE SCALE GENOMIC DNA]</scope>
    <source>
        <strain evidence="3">MJR7757B</strain>
    </source>
</reference>
<gene>
    <name evidence="2" type="ORF">HMPREF3221_00235</name>
</gene>
<proteinExistence type="predicted"/>
<evidence type="ECO:0000256" key="1">
    <source>
        <dbReference type="SAM" id="Phobius"/>
    </source>
</evidence>
<dbReference type="Proteomes" id="UP000070401">
    <property type="component" value="Unassembled WGS sequence"/>
</dbReference>
<evidence type="ECO:0000313" key="3">
    <source>
        <dbReference type="Proteomes" id="UP000070401"/>
    </source>
</evidence>
<dbReference type="AlphaFoldDB" id="A0A133PAY0"/>
<comment type="caution">
    <text evidence="2">The sequence shown here is derived from an EMBL/GenBank/DDBJ whole genome shotgun (WGS) entry which is preliminary data.</text>
</comment>